<gene>
    <name evidence="9" type="ORF">ITX44_21045</name>
</gene>
<sequence>MSGDTDDAGLTSADADEQAAGSRRTRFTVLGLLTLADGRETVVLQPSRPAALLAALLLNANSVVSAEFLQRVIWGDVPPDRAKSALHSCVLRLRRLFGKYGVAGNPIEAMPGGYRFTADAHTLDLVEFRELLDRAYSRPADEPEKELGLLRAALALWKPPLLTNVPSDLLHRDEVPRLHEEWLRAIQRVFDLELVCGRPGDALGEIWPATRDHPLNERFTGQLMTALYRTGRRAEALAEYRRFKTLLAEQLGVDPGPALQRLELAILRGEADDGPVPAATALPAAPPAPAQATASRREPRPADPAPHPGADAYAARDRTDRDPAAGPAAAATAAARARAGTGGATDDATGEDPADTALLPAALVLDRLVGAGLLQEGPHGHYRMHELLRVFTRAAAADGVGARAASGDHPTNRPLRPGAVELHPTEA</sequence>
<dbReference type="Pfam" id="PF00486">
    <property type="entry name" value="Trans_reg_C"/>
    <property type="match status" value="1"/>
</dbReference>
<evidence type="ECO:0000256" key="4">
    <source>
        <dbReference type="ARBA" id="ARBA00023125"/>
    </source>
</evidence>
<dbReference type="Pfam" id="PF03704">
    <property type="entry name" value="BTAD"/>
    <property type="match status" value="1"/>
</dbReference>
<dbReference type="InterPro" id="IPR005158">
    <property type="entry name" value="BTAD"/>
</dbReference>
<evidence type="ECO:0000313" key="10">
    <source>
        <dbReference type="Proteomes" id="UP000749040"/>
    </source>
</evidence>
<keyword evidence="3" id="KW-0805">Transcription regulation</keyword>
<name>A0ABS2TVI7_9ACTN</name>
<proteinExistence type="inferred from homology"/>
<feature type="DNA-binding region" description="OmpR/PhoB-type" evidence="6">
    <location>
        <begin position="15"/>
        <end position="118"/>
    </location>
</feature>
<feature type="compositionally biased region" description="Low complexity" evidence="7">
    <location>
        <begin position="324"/>
        <end position="347"/>
    </location>
</feature>
<dbReference type="Gene3D" id="1.25.40.10">
    <property type="entry name" value="Tetratricopeptide repeat domain"/>
    <property type="match status" value="1"/>
</dbReference>
<dbReference type="EMBL" id="JADKYB010000011">
    <property type="protein sequence ID" value="MBM9506971.1"/>
    <property type="molecule type" value="Genomic_DNA"/>
</dbReference>
<dbReference type="SUPFAM" id="SSF46894">
    <property type="entry name" value="C-terminal effector domain of the bipartite response regulators"/>
    <property type="match status" value="1"/>
</dbReference>
<feature type="compositionally biased region" description="Basic and acidic residues" evidence="7">
    <location>
        <begin position="314"/>
        <end position="323"/>
    </location>
</feature>
<comment type="similarity">
    <text evidence="1">Belongs to the AfsR/DnrI/RedD regulatory family.</text>
</comment>
<dbReference type="InterPro" id="IPR051677">
    <property type="entry name" value="AfsR-DnrI-RedD_regulator"/>
</dbReference>
<keyword evidence="10" id="KW-1185">Reference proteome</keyword>
<keyword evidence="5" id="KW-0804">Transcription</keyword>
<evidence type="ECO:0000256" key="3">
    <source>
        <dbReference type="ARBA" id="ARBA00023015"/>
    </source>
</evidence>
<organism evidence="9 10">
    <name type="scientific">Actinacidiphila acididurans</name>
    <dbReference type="NCBI Taxonomy" id="2784346"/>
    <lineage>
        <taxon>Bacteria</taxon>
        <taxon>Bacillati</taxon>
        <taxon>Actinomycetota</taxon>
        <taxon>Actinomycetes</taxon>
        <taxon>Kitasatosporales</taxon>
        <taxon>Streptomycetaceae</taxon>
        <taxon>Actinacidiphila</taxon>
    </lineage>
</organism>
<evidence type="ECO:0000256" key="1">
    <source>
        <dbReference type="ARBA" id="ARBA00005820"/>
    </source>
</evidence>
<dbReference type="InterPro" id="IPR016032">
    <property type="entry name" value="Sig_transdc_resp-reg_C-effctor"/>
</dbReference>
<dbReference type="PROSITE" id="PS51755">
    <property type="entry name" value="OMPR_PHOB"/>
    <property type="match status" value="1"/>
</dbReference>
<dbReference type="SUPFAM" id="SSF48452">
    <property type="entry name" value="TPR-like"/>
    <property type="match status" value="1"/>
</dbReference>
<dbReference type="PANTHER" id="PTHR35807">
    <property type="entry name" value="TRANSCRIPTIONAL REGULATOR REDD-RELATED"/>
    <property type="match status" value="1"/>
</dbReference>
<dbReference type="SMART" id="SM01043">
    <property type="entry name" value="BTAD"/>
    <property type="match status" value="1"/>
</dbReference>
<evidence type="ECO:0000256" key="7">
    <source>
        <dbReference type="SAM" id="MobiDB-lite"/>
    </source>
</evidence>
<dbReference type="Proteomes" id="UP000749040">
    <property type="component" value="Unassembled WGS sequence"/>
</dbReference>
<feature type="domain" description="OmpR/PhoB-type" evidence="8">
    <location>
        <begin position="15"/>
        <end position="118"/>
    </location>
</feature>
<dbReference type="PANTHER" id="PTHR35807:SF1">
    <property type="entry name" value="TRANSCRIPTIONAL REGULATOR REDD"/>
    <property type="match status" value="1"/>
</dbReference>
<dbReference type="CDD" id="cd15831">
    <property type="entry name" value="BTAD"/>
    <property type="match status" value="1"/>
</dbReference>
<dbReference type="InterPro" id="IPR036388">
    <property type="entry name" value="WH-like_DNA-bd_sf"/>
</dbReference>
<evidence type="ECO:0000313" key="9">
    <source>
        <dbReference type="EMBL" id="MBM9506971.1"/>
    </source>
</evidence>
<reference evidence="9 10" key="1">
    <citation type="submission" date="2021-01" db="EMBL/GenBank/DDBJ databases">
        <title>Streptomyces acididurans sp. nov., isolated from a peat swamp forest soil.</title>
        <authorList>
            <person name="Chantavorakit T."/>
            <person name="Duangmal K."/>
        </authorList>
    </citation>
    <scope>NUCLEOTIDE SEQUENCE [LARGE SCALE GENOMIC DNA]</scope>
    <source>
        <strain evidence="9 10">KK5PA1</strain>
    </source>
</reference>
<evidence type="ECO:0000256" key="6">
    <source>
        <dbReference type="PROSITE-ProRule" id="PRU01091"/>
    </source>
</evidence>
<dbReference type="InterPro" id="IPR011990">
    <property type="entry name" value="TPR-like_helical_dom_sf"/>
</dbReference>
<evidence type="ECO:0000256" key="5">
    <source>
        <dbReference type="ARBA" id="ARBA00023163"/>
    </source>
</evidence>
<evidence type="ECO:0000259" key="8">
    <source>
        <dbReference type="PROSITE" id="PS51755"/>
    </source>
</evidence>
<comment type="caution">
    <text evidence="9">The sequence shown here is derived from an EMBL/GenBank/DDBJ whole genome shotgun (WGS) entry which is preliminary data.</text>
</comment>
<feature type="region of interest" description="Disordered" evidence="7">
    <location>
        <begin position="401"/>
        <end position="427"/>
    </location>
</feature>
<feature type="region of interest" description="Disordered" evidence="7">
    <location>
        <begin position="275"/>
        <end position="354"/>
    </location>
</feature>
<accession>A0ABS2TVI7</accession>
<evidence type="ECO:0000256" key="2">
    <source>
        <dbReference type="ARBA" id="ARBA00023012"/>
    </source>
</evidence>
<protein>
    <submittedName>
        <fullName evidence="9">AfsR/SARP family transcriptional regulator</fullName>
    </submittedName>
</protein>
<keyword evidence="4 6" id="KW-0238">DNA-binding</keyword>
<dbReference type="SMART" id="SM00862">
    <property type="entry name" value="Trans_reg_C"/>
    <property type="match status" value="1"/>
</dbReference>
<dbReference type="Gene3D" id="1.10.10.10">
    <property type="entry name" value="Winged helix-like DNA-binding domain superfamily/Winged helix DNA-binding domain"/>
    <property type="match status" value="1"/>
</dbReference>
<dbReference type="InterPro" id="IPR001867">
    <property type="entry name" value="OmpR/PhoB-type_DNA-bd"/>
</dbReference>
<keyword evidence="2" id="KW-0902">Two-component regulatory system</keyword>